<dbReference type="InterPro" id="IPR001128">
    <property type="entry name" value="Cyt_P450"/>
</dbReference>
<evidence type="ECO:0000256" key="5">
    <source>
        <dbReference type="ARBA" id="ARBA00023002"/>
    </source>
</evidence>
<dbReference type="SUPFAM" id="SSF48264">
    <property type="entry name" value="Cytochrome P450"/>
    <property type="match status" value="1"/>
</dbReference>
<dbReference type="GO" id="GO:0004497">
    <property type="term" value="F:monooxygenase activity"/>
    <property type="evidence" value="ECO:0007669"/>
    <property type="project" value="InterPro"/>
</dbReference>
<dbReference type="Pfam" id="PF00067">
    <property type="entry name" value="p450"/>
    <property type="match status" value="1"/>
</dbReference>
<reference evidence="7 8" key="1">
    <citation type="journal article" date="2021" name="Hortic Res">
        <title>Chromosome-scale assembly of the Dendrobium chrysotoxum genome enhances the understanding of orchid evolution.</title>
        <authorList>
            <person name="Zhang Y."/>
            <person name="Zhang G.Q."/>
            <person name="Zhang D."/>
            <person name="Liu X.D."/>
            <person name="Xu X.Y."/>
            <person name="Sun W.H."/>
            <person name="Yu X."/>
            <person name="Zhu X."/>
            <person name="Wang Z.W."/>
            <person name="Zhao X."/>
            <person name="Zhong W.Y."/>
            <person name="Chen H."/>
            <person name="Yin W.L."/>
            <person name="Huang T."/>
            <person name="Niu S.C."/>
            <person name="Liu Z.J."/>
        </authorList>
    </citation>
    <scope>NUCLEOTIDE SEQUENCE [LARGE SCALE GENOMIC DNA]</scope>
    <source>
        <strain evidence="7">Lindl</strain>
    </source>
</reference>
<evidence type="ECO:0000256" key="4">
    <source>
        <dbReference type="ARBA" id="ARBA00022989"/>
    </source>
</evidence>
<dbReference type="InterPro" id="IPR050193">
    <property type="entry name" value="Cytochrome_P450_71"/>
</dbReference>
<dbReference type="Gene3D" id="1.10.630.10">
    <property type="entry name" value="Cytochrome P450"/>
    <property type="match status" value="1"/>
</dbReference>
<dbReference type="AlphaFoldDB" id="A0AAV7GX84"/>
<name>A0AAV7GX84_DENCH</name>
<accession>A0AAV7GX84</accession>
<organism evidence="7 8">
    <name type="scientific">Dendrobium chrysotoxum</name>
    <name type="common">Orchid</name>
    <dbReference type="NCBI Taxonomy" id="161865"/>
    <lineage>
        <taxon>Eukaryota</taxon>
        <taxon>Viridiplantae</taxon>
        <taxon>Streptophyta</taxon>
        <taxon>Embryophyta</taxon>
        <taxon>Tracheophyta</taxon>
        <taxon>Spermatophyta</taxon>
        <taxon>Magnoliopsida</taxon>
        <taxon>Liliopsida</taxon>
        <taxon>Asparagales</taxon>
        <taxon>Orchidaceae</taxon>
        <taxon>Epidendroideae</taxon>
        <taxon>Malaxideae</taxon>
        <taxon>Dendrobiinae</taxon>
        <taxon>Dendrobium</taxon>
    </lineage>
</organism>
<keyword evidence="4" id="KW-1133">Transmembrane helix</keyword>
<keyword evidence="6" id="KW-0472">Membrane</keyword>
<dbReference type="GO" id="GO:0020037">
    <property type="term" value="F:heme binding"/>
    <property type="evidence" value="ECO:0007669"/>
    <property type="project" value="InterPro"/>
</dbReference>
<dbReference type="PANTHER" id="PTHR47956">
    <property type="entry name" value="CYTOCHROME P450 71B11-RELATED"/>
    <property type="match status" value="1"/>
</dbReference>
<comment type="caution">
    <text evidence="7">The sequence shown here is derived from an EMBL/GenBank/DDBJ whole genome shotgun (WGS) entry which is preliminary data.</text>
</comment>
<evidence type="ECO:0000313" key="8">
    <source>
        <dbReference type="Proteomes" id="UP000775213"/>
    </source>
</evidence>
<evidence type="ECO:0000256" key="2">
    <source>
        <dbReference type="ARBA" id="ARBA00010617"/>
    </source>
</evidence>
<gene>
    <name evidence="7" type="ORF">IEQ34_008896</name>
</gene>
<evidence type="ECO:0000256" key="6">
    <source>
        <dbReference type="ARBA" id="ARBA00023136"/>
    </source>
</evidence>
<comment type="subcellular location">
    <subcellularLocation>
        <location evidence="1">Membrane</location>
        <topology evidence="1">Single-pass membrane protein</topology>
    </subcellularLocation>
</comment>
<dbReference type="GO" id="GO:0016020">
    <property type="term" value="C:membrane"/>
    <property type="evidence" value="ECO:0007669"/>
    <property type="project" value="UniProtKB-SubCell"/>
</dbReference>
<dbReference type="InterPro" id="IPR036396">
    <property type="entry name" value="Cyt_P450_sf"/>
</dbReference>
<proteinExistence type="inferred from homology"/>
<dbReference type="EMBL" id="JAGFBR010000009">
    <property type="protein sequence ID" value="KAH0461321.1"/>
    <property type="molecule type" value="Genomic_DNA"/>
</dbReference>
<comment type="similarity">
    <text evidence="2">Belongs to the cytochrome P450 family.</text>
</comment>
<evidence type="ECO:0008006" key="9">
    <source>
        <dbReference type="Google" id="ProtNLM"/>
    </source>
</evidence>
<dbReference type="Proteomes" id="UP000775213">
    <property type="component" value="Unassembled WGS sequence"/>
</dbReference>
<dbReference type="GO" id="GO:0016705">
    <property type="term" value="F:oxidoreductase activity, acting on paired donors, with incorporation or reduction of molecular oxygen"/>
    <property type="evidence" value="ECO:0007669"/>
    <property type="project" value="InterPro"/>
</dbReference>
<evidence type="ECO:0000256" key="3">
    <source>
        <dbReference type="ARBA" id="ARBA00022692"/>
    </source>
</evidence>
<keyword evidence="8" id="KW-1185">Reference proteome</keyword>
<evidence type="ECO:0000313" key="7">
    <source>
        <dbReference type="EMBL" id="KAH0461321.1"/>
    </source>
</evidence>
<evidence type="ECO:0000256" key="1">
    <source>
        <dbReference type="ARBA" id="ARBA00004167"/>
    </source>
</evidence>
<keyword evidence="5" id="KW-0560">Oxidoreductase</keyword>
<keyword evidence="3" id="KW-0812">Transmembrane</keyword>
<dbReference type="GO" id="GO:0005506">
    <property type="term" value="F:iron ion binding"/>
    <property type="evidence" value="ECO:0007669"/>
    <property type="project" value="InterPro"/>
</dbReference>
<sequence>MTELVRNPRVMKKLQEELKQATNENFHRLIQESKLEKLEFLKQVVKESLRLKPHVPLLLPRETIQACEIQEYIVPAKT</sequence>
<protein>
    <recommendedName>
        <fullName evidence="9">Cytochrome P450</fullName>
    </recommendedName>
</protein>